<feature type="domain" description="PIK helical" evidence="8">
    <location>
        <begin position="531"/>
        <end position="709"/>
    </location>
</feature>
<dbReference type="PROSITE" id="PS51545">
    <property type="entry name" value="PIK_HELICAL"/>
    <property type="match status" value="1"/>
</dbReference>
<keyword evidence="6" id="KW-0067">ATP-binding</keyword>
<evidence type="ECO:0000256" key="2">
    <source>
        <dbReference type="ARBA" id="ARBA00012169"/>
    </source>
</evidence>
<reference evidence="11 12" key="1">
    <citation type="journal article" date="2019" name="PLoS Negl. Trop. Dis.">
        <title>Whole genome sequencing of Entamoeba nuttalli reveals mammalian host-related molecular signatures and a novel octapeptide-repeat surface protein.</title>
        <authorList>
            <person name="Tanaka M."/>
            <person name="Makiuchi T."/>
            <person name="Komiyama T."/>
            <person name="Shiina T."/>
            <person name="Osaki K."/>
            <person name="Tachibana H."/>
        </authorList>
    </citation>
    <scope>NUCLEOTIDE SEQUENCE [LARGE SCALE GENOMIC DNA]</scope>
    <source>
        <strain evidence="11 12">P19-061405</strain>
    </source>
</reference>
<dbReference type="InterPro" id="IPR011009">
    <property type="entry name" value="Kinase-like_dom_sf"/>
</dbReference>
<dbReference type="Pfam" id="PF00792">
    <property type="entry name" value="PI3K_C2"/>
    <property type="match status" value="1"/>
</dbReference>
<organism evidence="11 12">
    <name type="scientific">Entamoeba nuttalli</name>
    <dbReference type="NCBI Taxonomy" id="412467"/>
    <lineage>
        <taxon>Eukaryota</taxon>
        <taxon>Amoebozoa</taxon>
        <taxon>Evosea</taxon>
        <taxon>Archamoebae</taxon>
        <taxon>Mastigamoebida</taxon>
        <taxon>Entamoebidae</taxon>
        <taxon>Entamoeba</taxon>
    </lineage>
</organism>
<name>A0ABQ0DGD3_9EUKA</name>
<comment type="caution">
    <text evidence="11">The sequence shown here is derived from an EMBL/GenBank/DDBJ whole genome shotgun (WGS) entry which is preliminary data.</text>
</comment>
<dbReference type="InterPro" id="IPR036940">
    <property type="entry name" value="PI3/4_kinase_cat_sf"/>
</dbReference>
<dbReference type="InterPro" id="IPR042236">
    <property type="entry name" value="PI3K_accessory_sf"/>
</dbReference>
<protein>
    <recommendedName>
        <fullName evidence="2">1-phosphatidylinositol 4-kinase</fullName>
        <ecNumber evidence="2">2.7.1.67</ecNumber>
    </recommendedName>
</protein>
<evidence type="ECO:0000256" key="6">
    <source>
        <dbReference type="ARBA" id="ARBA00022840"/>
    </source>
</evidence>
<dbReference type="InterPro" id="IPR001263">
    <property type="entry name" value="PI3K_accessory_dom"/>
</dbReference>
<dbReference type="Gene3D" id="3.10.20.90">
    <property type="entry name" value="Phosphatidylinositol 3-kinase Catalytic Subunit, Chain A, domain 1"/>
    <property type="match status" value="1"/>
</dbReference>
<dbReference type="PANTHER" id="PTHR10048">
    <property type="entry name" value="PHOSPHATIDYLINOSITOL KINASE"/>
    <property type="match status" value="1"/>
</dbReference>
<dbReference type="SUPFAM" id="SSF48371">
    <property type="entry name" value="ARM repeat"/>
    <property type="match status" value="1"/>
</dbReference>
<dbReference type="Gene3D" id="2.60.40.150">
    <property type="entry name" value="C2 domain"/>
    <property type="match status" value="1"/>
</dbReference>
<dbReference type="InterPro" id="IPR000341">
    <property type="entry name" value="PI3K_Ras-bd_dom"/>
</dbReference>
<evidence type="ECO:0000313" key="11">
    <source>
        <dbReference type="EMBL" id="GAB1221919.1"/>
    </source>
</evidence>
<dbReference type="SUPFAM" id="SSF49562">
    <property type="entry name" value="C2 domain (Calcium/lipid-binding domain, CaLB)"/>
    <property type="match status" value="1"/>
</dbReference>
<dbReference type="InterPro" id="IPR016024">
    <property type="entry name" value="ARM-type_fold"/>
</dbReference>
<feature type="domain" description="C2 PI3K-type" evidence="10">
    <location>
        <begin position="344"/>
        <end position="512"/>
    </location>
</feature>
<dbReference type="CDD" id="cd00891">
    <property type="entry name" value="PI3Kc"/>
    <property type="match status" value="1"/>
</dbReference>
<dbReference type="Proteomes" id="UP001628156">
    <property type="component" value="Unassembled WGS sequence"/>
</dbReference>
<dbReference type="SMART" id="SM00146">
    <property type="entry name" value="PI3Kc"/>
    <property type="match status" value="1"/>
</dbReference>
<keyword evidence="5" id="KW-0418">Kinase</keyword>
<feature type="domain" description="PI3K-RBD" evidence="9">
    <location>
        <begin position="201"/>
        <end position="300"/>
    </location>
</feature>
<dbReference type="Pfam" id="PF00794">
    <property type="entry name" value="PI3K_rbd"/>
    <property type="match status" value="1"/>
</dbReference>
<keyword evidence="3" id="KW-0808">Transferase</keyword>
<evidence type="ECO:0000259" key="10">
    <source>
        <dbReference type="PROSITE" id="PS51547"/>
    </source>
</evidence>
<dbReference type="Pfam" id="PF00613">
    <property type="entry name" value="PI3Ka"/>
    <property type="match status" value="1"/>
</dbReference>
<keyword evidence="4" id="KW-0547">Nucleotide-binding</keyword>
<accession>A0ABQ0DGD3</accession>
<dbReference type="PROSITE" id="PS00916">
    <property type="entry name" value="PI3_4_KINASE_2"/>
    <property type="match status" value="1"/>
</dbReference>
<dbReference type="SUPFAM" id="SSF54236">
    <property type="entry name" value="Ubiquitin-like"/>
    <property type="match status" value="1"/>
</dbReference>
<dbReference type="InterPro" id="IPR029071">
    <property type="entry name" value="Ubiquitin-like_domsf"/>
</dbReference>
<sequence>MTYQTTRKTFLIPTKRITQFGRTTYHLNQPQIRLIQTIEGTKYVGVSFSSSYSANKIILEAQKQMLIDEEGEKLFCLYNLPFYFDDQTEVLNTNTFYLFCLTYGYSPVYEILNKKYCKEYKPIEVFLQYLKTYQINYEIIGFEYLTVLKSIPEECRDFRSSLARVRQEEFEWATNNFDKKILEENEYVYIESEPPITEFNLDKIRINGRYGTDMSMKTIVHLPSDSIEEVIKNLFTKLHTMKPSIFNENAQPSDFVLKVRGFNEFIIPYKRDGSKYCLSDFDYIRKCIHLKLPIDVVLFNRENMHHNLWNENTIKMMKYFDQFVGNNNWNLIQDETRCLSQRECQTPVCIQIISAERIKHYKITKLKDDSEIVNLEEDLKIYITGSLHYGTRLLVRQEFTPVYQIKEGKLHLDSPIMMTFNILISTLPKETRLTLSIYMTDSPINLQVLEINKKDICLATINCKLVDYNGYFMKGLFNVGMWERTEPNPIMMCCENTSSNTCKLHYRMIEFNKPVKMNTFIANEQELNTNITGSVKIDSEHTLRFKYAVEADPLTVLSQEDCRLLWTYRSLVMKTKPRSIARLVSAVDFTQQSEVLELHRLLNKWPLLEPAHALELLDFRFPDEQVRLFALKCLDAMKDYELVNFLPQLVQALKFELHHQSNLAYFLLRRALRNKNIIGHQFFWFLKAEMHDNRVTERYGVLLEAFLNGCEDYRTELYNEVTFQNQLVVIANKVKQLETKEEQKQLLKDSLAKLKYPEEMSLPLDSRFRIKKPIPNTGNVFSSKKKPLMLVLENVDPLGDNIMVIQKVGDDLRQDVLTLQMLQLMNNIWKSAGLDLRMLPYHCTATGNEIGMLELVQDSETYGKIIADEGGQGTLRVCKEDLLTKWLKKQCSRKESKVTFEQAVENFTYSCAGYCVATYILGVGDRHSDNVMIRRDGRFFHIDFGHFLGHFKSKFGVKRERTPFKFTQHFAHVMGGKGSTQFAIFEDLCLRAFACIRKQGSLFIYLFRLMLATGIPELQHEKDIEYMRDTFMFDKKDDEAKEAFRQLIYECLEAKSQTLNDMIHDFVHYK</sequence>
<evidence type="ECO:0000256" key="1">
    <source>
        <dbReference type="ARBA" id="ARBA00006209"/>
    </source>
</evidence>
<dbReference type="Gene3D" id="3.30.1010.10">
    <property type="entry name" value="Phosphatidylinositol 3-kinase Catalytic Subunit, Chain A, domain 4"/>
    <property type="match status" value="1"/>
</dbReference>
<dbReference type="SMART" id="SM00144">
    <property type="entry name" value="PI3K_rbd"/>
    <property type="match status" value="1"/>
</dbReference>
<evidence type="ECO:0000256" key="5">
    <source>
        <dbReference type="ARBA" id="ARBA00022777"/>
    </source>
</evidence>
<dbReference type="Pfam" id="PF00454">
    <property type="entry name" value="PI3_PI4_kinase"/>
    <property type="match status" value="1"/>
</dbReference>
<gene>
    <name evidence="11" type="ORF">ENUP19_0085G0142</name>
</gene>
<dbReference type="Gene3D" id="1.10.1070.11">
    <property type="entry name" value="Phosphatidylinositol 3-/4-kinase, catalytic domain"/>
    <property type="match status" value="1"/>
</dbReference>
<dbReference type="InterPro" id="IPR035892">
    <property type="entry name" value="C2_domain_sf"/>
</dbReference>
<evidence type="ECO:0000259" key="7">
    <source>
        <dbReference type="PROSITE" id="PS50290"/>
    </source>
</evidence>
<dbReference type="InterPro" id="IPR015433">
    <property type="entry name" value="PI3/4_kinase"/>
</dbReference>
<dbReference type="CDD" id="cd08380">
    <property type="entry name" value="C2_PI3K_like"/>
    <property type="match status" value="1"/>
</dbReference>
<dbReference type="PROSITE" id="PS51546">
    <property type="entry name" value="PI3K_RBD"/>
    <property type="match status" value="1"/>
</dbReference>
<proteinExistence type="inferred from homology"/>
<evidence type="ECO:0000256" key="4">
    <source>
        <dbReference type="ARBA" id="ARBA00022741"/>
    </source>
</evidence>
<dbReference type="PROSITE" id="PS50290">
    <property type="entry name" value="PI3_4_KINASE_3"/>
    <property type="match status" value="1"/>
</dbReference>
<evidence type="ECO:0000313" key="12">
    <source>
        <dbReference type="Proteomes" id="UP001628156"/>
    </source>
</evidence>
<evidence type="ECO:0000259" key="9">
    <source>
        <dbReference type="PROSITE" id="PS51546"/>
    </source>
</evidence>
<dbReference type="SMART" id="SM00145">
    <property type="entry name" value="PI3Ka"/>
    <property type="match status" value="1"/>
</dbReference>
<evidence type="ECO:0000259" key="8">
    <source>
        <dbReference type="PROSITE" id="PS51545"/>
    </source>
</evidence>
<dbReference type="EC" id="2.7.1.67" evidence="2"/>
<dbReference type="Gene3D" id="1.25.40.70">
    <property type="entry name" value="Phosphatidylinositol 3-kinase, accessory domain (PIK)"/>
    <property type="match status" value="1"/>
</dbReference>
<dbReference type="SUPFAM" id="SSF56112">
    <property type="entry name" value="Protein kinase-like (PK-like)"/>
    <property type="match status" value="1"/>
</dbReference>
<dbReference type="InterPro" id="IPR002420">
    <property type="entry name" value="PI3K-type_C2_dom"/>
</dbReference>
<dbReference type="PANTHER" id="PTHR10048:SF15">
    <property type="entry name" value="PHOSPHATIDYLINOSITOL 4-KINASE ALPHA"/>
    <property type="match status" value="1"/>
</dbReference>
<feature type="domain" description="PI3K/PI4K catalytic" evidence="7">
    <location>
        <begin position="774"/>
        <end position="1056"/>
    </location>
</feature>
<comment type="similarity">
    <text evidence="1">Belongs to the PI3/PI4-kinase family. Type III PI4K subfamily.</text>
</comment>
<evidence type="ECO:0000256" key="3">
    <source>
        <dbReference type="ARBA" id="ARBA00022679"/>
    </source>
</evidence>
<keyword evidence="12" id="KW-1185">Reference proteome</keyword>
<dbReference type="EMBL" id="BAAFRS010000085">
    <property type="protein sequence ID" value="GAB1221919.1"/>
    <property type="molecule type" value="Genomic_DNA"/>
</dbReference>
<dbReference type="InterPro" id="IPR000403">
    <property type="entry name" value="PI3/4_kinase_cat_dom"/>
</dbReference>
<dbReference type="InterPro" id="IPR035448">
    <property type="entry name" value="PI3Kc"/>
</dbReference>
<dbReference type="PROSITE" id="PS51547">
    <property type="entry name" value="C2_PI3K"/>
    <property type="match status" value="1"/>
</dbReference>
<dbReference type="InterPro" id="IPR018936">
    <property type="entry name" value="PI3/4_kinase_CS"/>
</dbReference>